<feature type="region of interest" description="Disordered" evidence="1">
    <location>
        <begin position="311"/>
        <end position="384"/>
    </location>
</feature>
<reference evidence="3 4" key="1">
    <citation type="submission" date="2021-04" db="EMBL/GenBank/DDBJ databases">
        <authorList>
            <person name="Bliznina A."/>
        </authorList>
    </citation>
    <scope>NUCLEOTIDE SEQUENCE [LARGE SCALE GENOMIC DNA]</scope>
</reference>
<protein>
    <submittedName>
        <fullName evidence="3">Oidioi.mRNA.OKI2018_I69.PAR.g9883.t1.cds</fullName>
    </submittedName>
</protein>
<feature type="region of interest" description="Disordered" evidence="1">
    <location>
        <begin position="122"/>
        <end position="147"/>
    </location>
</feature>
<dbReference type="Proteomes" id="UP001158576">
    <property type="component" value="Chromosome PAR"/>
</dbReference>
<evidence type="ECO:0000256" key="2">
    <source>
        <dbReference type="SAM" id="Phobius"/>
    </source>
</evidence>
<accession>A0ABN7RMZ9</accession>
<sequence length="384" mass="42064">MNTELLLIGLLCGAILGSSLILLGIYCHWHFTRKNERGRKKKSTKEENGKNRLSRSQESTKCQQCQSPVMCASKSLLTPSGNMEIGRDRRKDSVFTEIDMRSSTIELVIHRSDGTLQRKKYNHASAGAPSNKSRANHSSYQSSWHPADMENGPLLGDNQTPLENHMRSLPEFGYVVAQQNGKRASISFSTTGLNTTPSTPAGFSGQLEKTSTSSLLAAKRTDIKPRLSFRSRDYQILVPEKPPGESQIMRRNTSAPVTGSSPNYSTRSSGYESADLANPRSPSPISPTRMRTLTRRITEIQAAQKRFKRFASLPNYRSGQNINPTIPEISDSPANQEAVKVKSSTPSSSSTLCLGLVGRPGPVQSSETSPRPAEDPEKDPGGTK</sequence>
<feature type="compositionally biased region" description="Basic and acidic residues" evidence="1">
    <location>
        <begin position="372"/>
        <end position="384"/>
    </location>
</feature>
<evidence type="ECO:0000313" key="4">
    <source>
        <dbReference type="Proteomes" id="UP001158576"/>
    </source>
</evidence>
<keyword evidence="2" id="KW-0472">Membrane</keyword>
<name>A0ABN7RMZ9_OIKDI</name>
<dbReference type="EMBL" id="OU015568">
    <property type="protein sequence ID" value="CAG5081462.1"/>
    <property type="molecule type" value="Genomic_DNA"/>
</dbReference>
<keyword evidence="4" id="KW-1185">Reference proteome</keyword>
<feature type="transmembrane region" description="Helical" evidence="2">
    <location>
        <begin position="6"/>
        <end position="31"/>
    </location>
</feature>
<proteinExistence type="predicted"/>
<feature type="region of interest" description="Disordered" evidence="1">
    <location>
        <begin position="37"/>
        <end position="61"/>
    </location>
</feature>
<evidence type="ECO:0000313" key="3">
    <source>
        <dbReference type="EMBL" id="CAG5081462.1"/>
    </source>
</evidence>
<organism evidence="3 4">
    <name type="scientific">Oikopleura dioica</name>
    <name type="common">Tunicate</name>
    <dbReference type="NCBI Taxonomy" id="34765"/>
    <lineage>
        <taxon>Eukaryota</taxon>
        <taxon>Metazoa</taxon>
        <taxon>Chordata</taxon>
        <taxon>Tunicata</taxon>
        <taxon>Appendicularia</taxon>
        <taxon>Copelata</taxon>
        <taxon>Oikopleuridae</taxon>
        <taxon>Oikopleura</taxon>
    </lineage>
</organism>
<evidence type="ECO:0000256" key="1">
    <source>
        <dbReference type="SAM" id="MobiDB-lite"/>
    </source>
</evidence>
<feature type="compositionally biased region" description="Polar residues" evidence="1">
    <location>
        <begin position="249"/>
        <end position="271"/>
    </location>
</feature>
<feature type="compositionally biased region" description="Polar residues" evidence="1">
    <location>
        <begin position="315"/>
        <end position="324"/>
    </location>
</feature>
<feature type="region of interest" description="Disordered" evidence="1">
    <location>
        <begin position="240"/>
        <end position="291"/>
    </location>
</feature>
<keyword evidence="2" id="KW-0812">Transmembrane</keyword>
<keyword evidence="2" id="KW-1133">Transmembrane helix</keyword>
<gene>
    <name evidence="3" type="ORF">OKIOD_LOCUS1441</name>
</gene>
<feature type="compositionally biased region" description="Polar residues" evidence="1">
    <location>
        <begin position="128"/>
        <end position="144"/>
    </location>
</feature>